<reference evidence="13 14" key="1">
    <citation type="journal article" date="2019" name="Sci. Data">
        <title>Hybrid genome assembly and annotation of Danionella translucida.</title>
        <authorList>
            <person name="Kadobianskyi M."/>
            <person name="Schulze L."/>
            <person name="Schuelke M."/>
            <person name="Judkewitz B."/>
        </authorList>
    </citation>
    <scope>NUCLEOTIDE SEQUENCE [LARGE SCALE GENOMIC DNA]</scope>
    <source>
        <strain evidence="13 14">Bolton</strain>
    </source>
</reference>
<dbReference type="GO" id="GO:0016020">
    <property type="term" value="C:membrane"/>
    <property type="evidence" value="ECO:0007669"/>
    <property type="project" value="UniProtKB-SubCell"/>
</dbReference>
<feature type="transmembrane region" description="Helical" evidence="12">
    <location>
        <begin position="12"/>
        <end position="32"/>
    </location>
</feature>
<proteinExistence type="inferred from homology"/>
<dbReference type="GO" id="GO:0006805">
    <property type="term" value="P:xenobiotic metabolic process"/>
    <property type="evidence" value="ECO:0007669"/>
    <property type="project" value="TreeGrafter"/>
</dbReference>
<evidence type="ECO:0000256" key="4">
    <source>
        <dbReference type="ARBA" id="ARBA00022617"/>
    </source>
</evidence>
<keyword evidence="4 10" id="KW-0349">Heme</keyword>
<dbReference type="SUPFAM" id="SSF48264">
    <property type="entry name" value="Cytochrome P450"/>
    <property type="match status" value="1"/>
</dbReference>
<dbReference type="InterPro" id="IPR036396">
    <property type="entry name" value="Cyt_P450_sf"/>
</dbReference>
<evidence type="ECO:0000256" key="1">
    <source>
        <dbReference type="ARBA" id="ARBA00001971"/>
    </source>
</evidence>
<evidence type="ECO:0000256" key="12">
    <source>
        <dbReference type="SAM" id="Phobius"/>
    </source>
</evidence>
<dbReference type="PANTHER" id="PTHR24300">
    <property type="entry name" value="CYTOCHROME P450 508A4-RELATED"/>
    <property type="match status" value="1"/>
</dbReference>
<organism evidence="13 14">
    <name type="scientific">Danionella cerebrum</name>
    <dbReference type="NCBI Taxonomy" id="2873325"/>
    <lineage>
        <taxon>Eukaryota</taxon>
        <taxon>Metazoa</taxon>
        <taxon>Chordata</taxon>
        <taxon>Craniata</taxon>
        <taxon>Vertebrata</taxon>
        <taxon>Euteleostomi</taxon>
        <taxon>Actinopterygii</taxon>
        <taxon>Neopterygii</taxon>
        <taxon>Teleostei</taxon>
        <taxon>Ostariophysi</taxon>
        <taxon>Cypriniformes</taxon>
        <taxon>Danionidae</taxon>
        <taxon>Danioninae</taxon>
        <taxon>Danionella</taxon>
    </lineage>
</organism>
<dbReference type="InterPro" id="IPR017972">
    <property type="entry name" value="Cyt_P450_CS"/>
</dbReference>
<evidence type="ECO:0000256" key="6">
    <source>
        <dbReference type="ARBA" id="ARBA00023002"/>
    </source>
</evidence>
<dbReference type="Proteomes" id="UP000316079">
    <property type="component" value="Unassembled WGS sequence"/>
</dbReference>
<comment type="cofactor">
    <cofactor evidence="1 10">
        <name>heme</name>
        <dbReference type="ChEBI" id="CHEBI:30413"/>
    </cofactor>
</comment>
<evidence type="ECO:0000256" key="2">
    <source>
        <dbReference type="ARBA" id="ARBA00004370"/>
    </source>
</evidence>
<evidence type="ECO:0000313" key="14">
    <source>
        <dbReference type="Proteomes" id="UP000316079"/>
    </source>
</evidence>
<dbReference type="InterPro" id="IPR002401">
    <property type="entry name" value="Cyt_P450_E_grp-I"/>
</dbReference>
<evidence type="ECO:0000256" key="3">
    <source>
        <dbReference type="ARBA" id="ARBA00010617"/>
    </source>
</evidence>
<dbReference type="PRINTS" id="PR00385">
    <property type="entry name" value="P450"/>
</dbReference>
<keyword evidence="8 11" id="KW-0503">Monooxygenase</keyword>
<dbReference type="InterPro" id="IPR050182">
    <property type="entry name" value="Cytochrome_P450_fam2"/>
</dbReference>
<dbReference type="GO" id="GO:0006082">
    <property type="term" value="P:organic acid metabolic process"/>
    <property type="evidence" value="ECO:0007669"/>
    <property type="project" value="TreeGrafter"/>
</dbReference>
<dbReference type="Pfam" id="PF00067">
    <property type="entry name" value="p450"/>
    <property type="match status" value="1"/>
</dbReference>
<dbReference type="PANTHER" id="PTHR24300:SF327">
    <property type="entry name" value="CYTOCHROME P450 2F2-RELATED"/>
    <property type="match status" value="1"/>
</dbReference>
<dbReference type="FunFam" id="1.10.630.10:FF:000004">
    <property type="entry name" value="cytochrome P450 2D15 isoform X1"/>
    <property type="match status" value="1"/>
</dbReference>
<dbReference type="Gene3D" id="1.10.630.10">
    <property type="entry name" value="Cytochrome P450"/>
    <property type="match status" value="1"/>
</dbReference>
<dbReference type="OrthoDB" id="2789670at2759"/>
<dbReference type="PROSITE" id="PS00086">
    <property type="entry name" value="CYTOCHROME_P450"/>
    <property type="match status" value="1"/>
</dbReference>
<keyword evidence="12" id="KW-0812">Transmembrane</keyword>
<dbReference type="InterPro" id="IPR001128">
    <property type="entry name" value="Cyt_P450"/>
</dbReference>
<dbReference type="PRINTS" id="PR00463">
    <property type="entry name" value="EP450I"/>
</dbReference>
<gene>
    <name evidence="13" type="ORF">DNTS_033418</name>
</gene>
<keyword evidence="7 10" id="KW-0408">Iron</keyword>
<sequence length="504" mass="58165">MFFSNEAGRPLNIMLGSLILLWICIIFIFFLVRIKKPKNFPPGPSPIPVFGNLLHLNLANPLKDFERFAEKYGNIFSLYTGSRPTVFLNSFEVIKEALVTKAQDFSGRPQDFMISHLVENKGVVLADFGTRWKDHRRFALMTLRNFGLGKQSMEERILAEVSHIVTYLDKNTGKTVAPQNLFHNLASNVIGLVLFGSRFDYNNEFLQRYIQLMTEISKILNGPWNMIYDTLPLLRFLPMPFKKAFDHIKILQSMNLSLISEHKSTRVPGEPRDFIDCYLDELNKRKKEGSTFSEDQLLMNIIDMHFAGTDTTSNTLLTAFLYLMRHTDIQAKCQDEIDKTLEGKDQVSYEDRHNMPFTLAVIHEVQRVANTVPLSVFHCTTKDTVLMGYNIPKGTVVIPNLTMVLKEEGQWKFPHEFNPNNFLNEQGQFEKPQAFIPFSTGPRMCLGEGLARMELFLVFVTLLRRFQFIWPEDAGEPDYTPVYGITMTPKPYRMNIRQRQNITC</sequence>
<protein>
    <recommendedName>
        <fullName evidence="15">Cytochrome P450 2F2-like</fullName>
    </recommendedName>
</protein>
<keyword evidence="9 12" id="KW-0472">Membrane</keyword>
<comment type="similarity">
    <text evidence="3 11">Belongs to the cytochrome P450 family.</text>
</comment>
<keyword evidence="6 11" id="KW-0560">Oxidoreductase</keyword>
<evidence type="ECO:0000256" key="7">
    <source>
        <dbReference type="ARBA" id="ARBA00023004"/>
    </source>
</evidence>
<accession>A0A553MN06</accession>
<dbReference type="GO" id="GO:0005737">
    <property type="term" value="C:cytoplasm"/>
    <property type="evidence" value="ECO:0007669"/>
    <property type="project" value="TreeGrafter"/>
</dbReference>
<dbReference type="GO" id="GO:0020037">
    <property type="term" value="F:heme binding"/>
    <property type="evidence" value="ECO:0007669"/>
    <property type="project" value="InterPro"/>
</dbReference>
<evidence type="ECO:0000256" key="8">
    <source>
        <dbReference type="ARBA" id="ARBA00023033"/>
    </source>
</evidence>
<keyword evidence="5 10" id="KW-0479">Metal-binding</keyword>
<dbReference type="EMBL" id="SRMA01027343">
    <property type="protein sequence ID" value="TRY54561.1"/>
    <property type="molecule type" value="Genomic_DNA"/>
</dbReference>
<keyword evidence="12" id="KW-1133">Transmembrane helix</keyword>
<dbReference type="GO" id="GO:0016712">
    <property type="term" value="F:oxidoreductase activity, acting on paired donors, with incorporation or reduction of molecular oxygen, reduced flavin or flavoprotein as one donor, and incorporation of one atom of oxygen"/>
    <property type="evidence" value="ECO:0007669"/>
    <property type="project" value="TreeGrafter"/>
</dbReference>
<evidence type="ECO:0000256" key="10">
    <source>
        <dbReference type="PIRSR" id="PIRSR602401-1"/>
    </source>
</evidence>
<comment type="caution">
    <text evidence="13">The sequence shown here is derived from an EMBL/GenBank/DDBJ whole genome shotgun (WGS) entry which is preliminary data.</text>
</comment>
<keyword evidence="14" id="KW-1185">Reference proteome</keyword>
<evidence type="ECO:0000256" key="9">
    <source>
        <dbReference type="ARBA" id="ARBA00023136"/>
    </source>
</evidence>
<comment type="subcellular location">
    <subcellularLocation>
        <location evidence="2">Membrane</location>
    </subcellularLocation>
</comment>
<dbReference type="STRING" id="623744.A0A553MN06"/>
<feature type="binding site" description="axial binding residue" evidence="10">
    <location>
        <position position="445"/>
    </location>
    <ligand>
        <name>heme</name>
        <dbReference type="ChEBI" id="CHEBI:30413"/>
    </ligand>
    <ligandPart>
        <name>Fe</name>
        <dbReference type="ChEBI" id="CHEBI:18248"/>
    </ligandPart>
</feature>
<evidence type="ECO:0000313" key="13">
    <source>
        <dbReference type="EMBL" id="TRY54561.1"/>
    </source>
</evidence>
<evidence type="ECO:0000256" key="11">
    <source>
        <dbReference type="RuleBase" id="RU000461"/>
    </source>
</evidence>
<name>A0A553MN06_9TELE</name>
<dbReference type="GO" id="GO:0005506">
    <property type="term" value="F:iron ion binding"/>
    <property type="evidence" value="ECO:0007669"/>
    <property type="project" value="InterPro"/>
</dbReference>
<dbReference type="AlphaFoldDB" id="A0A553MN06"/>
<evidence type="ECO:0008006" key="15">
    <source>
        <dbReference type="Google" id="ProtNLM"/>
    </source>
</evidence>
<evidence type="ECO:0000256" key="5">
    <source>
        <dbReference type="ARBA" id="ARBA00022723"/>
    </source>
</evidence>